<sequence length="501" mass="57124">MRILNFYNLLCCHLIVRPYLIGLSILFTFLLSIYHPVFAVDGLGKGEVEAYVTTNTRSHELKRVTFKANSLSSRTTIHLDRNTRFQEMDGFGAAVTGSTCYNLLKMDKKSRTQFLRETFDPVAGYGHSYIRIAIGCSDFSLSEYTCCDAEGIENFALQEEELQYVIPVLKEILAINPTIKILGSPWTSPQWMKVDNLTDLNPFHSWTSGHLNPKYYQDYAIYFVRWIEAFQQEGIDIFAITPQNEPLNRRNSASLFMGWLEQRDFIKSALGPQLKKTGLRTKIFAFDHNYNYDNMADQQGYPLHIYEDDAAAQYITGAAYHNYGGNRQELLRVHDRRPDKQLLFTETSIGTWNHGRDFDKRLIEDMEEVGLGTVNNWCAGVMVWNLMLDSDRGPWREGGCKTCYGAVDIDRKDYKTITKNSHYYVISHLSVVVKPGAVRIGSTGMGDEELVYTGFENKDGSIALVLLNKSKEARTISVVDKATRFSYTVPAKSVVSYLWKG</sequence>
<evidence type="ECO:0000256" key="3">
    <source>
        <dbReference type="ARBA" id="ARBA00022801"/>
    </source>
</evidence>
<evidence type="ECO:0000256" key="2">
    <source>
        <dbReference type="ARBA" id="ARBA00022729"/>
    </source>
</evidence>
<dbReference type="SUPFAM" id="SSF51445">
    <property type="entry name" value="(Trans)glycosidases"/>
    <property type="match status" value="1"/>
</dbReference>
<dbReference type="Proteomes" id="UP000192980">
    <property type="component" value="Unassembled WGS sequence"/>
</dbReference>
<dbReference type="Pfam" id="PF17189">
    <property type="entry name" value="Glyco_hydro_30C"/>
    <property type="match status" value="1"/>
</dbReference>
<protein>
    <submittedName>
        <fullName evidence="8">Glucosylceramidase</fullName>
    </submittedName>
</protein>
<proteinExistence type="inferred from homology"/>
<dbReference type="STRING" id="561061.SAMN05660862_1348"/>
<dbReference type="InterPro" id="IPR033453">
    <property type="entry name" value="Glyco_hydro_30_TIM-barrel"/>
</dbReference>
<keyword evidence="4" id="KW-0326">Glycosidase</keyword>
<keyword evidence="5" id="KW-0812">Transmembrane</keyword>
<feature type="transmembrane region" description="Helical" evidence="5">
    <location>
        <begin position="7"/>
        <end position="34"/>
    </location>
</feature>
<evidence type="ECO:0000313" key="8">
    <source>
        <dbReference type="EMBL" id="SMG21464.1"/>
    </source>
</evidence>
<dbReference type="GO" id="GO:0004348">
    <property type="term" value="F:glucosylceramidase activity"/>
    <property type="evidence" value="ECO:0007669"/>
    <property type="project" value="InterPro"/>
</dbReference>
<dbReference type="InterPro" id="IPR017853">
    <property type="entry name" value="GH"/>
</dbReference>
<evidence type="ECO:0000259" key="7">
    <source>
        <dbReference type="Pfam" id="PF17189"/>
    </source>
</evidence>
<dbReference type="PRINTS" id="PR00843">
    <property type="entry name" value="GLHYDRLASE30"/>
</dbReference>
<dbReference type="PANTHER" id="PTHR11069:SF23">
    <property type="entry name" value="LYSOSOMAL ACID GLUCOSYLCERAMIDASE"/>
    <property type="match status" value="1"/>
</dbReference>
<keyword evidence="2" id="KW-0732">Signal</keyword>
<accession>A0A1X7J2G4</accession>
<dbReference type="SUPFAM" id="SSF51011">
    <property type="entry name" value="Glycosyl hydrolase domain"/>
    <property type="match status" value="1"/>
</dbReference>
<dbReference type="PANTHER" id="PTHR11069">
    <property type="entry name" value="GLUCOSYLCERAMIDASE"/>
    <property type="match status" value="1"/>
</dbReference>
<evidence type="ECO:0000256" key="4">
    <source>
        <dbReference type="RuleBase" id="RU361188"/>
    </source>
</evidence>
<dbReference type="EMBL" id="FXAU01000002">
    <property type="protein sequence ID" value="SMG21464.1"/>
    <property type="molecule type" value="Genomic_DNA"/>
</dbReference>
<dbReference type="Gene3D" id="3.20.20.80">
    <property type="entry name" value="Glycosidases"/>
    <property type="match status" value="1"/>
</dbReference>
<dbReference type="Gene3D" id="2.60.40.1180">
    <property type="entry name" value="Golgi alpha-mannosidase II"/>
    <property type="match status" value="1"/>
</dbReference>
<reference evidence="8 9" key="1">
    <citation type="submission" date="2017-04" db="EMBL/GenBank/DDBJ databases">
        <authorList>
            <person name="Afonso C.L."/>
            <person name="Miller P.J."/>
            <person name="Scott M.A."/>
            <person name="Spackman E."/>
            <person name="Goraichik I."/>
            <person name="Dimitrov K.M."/>
            <person name="Suarez D.L."/>
            <person name="Swayne D.E."/>
        </authorList>
    </citation>
    <scope>NUCLEOTIDE SEQUENCE [LARGE SCALE GENOMIC DNA]</scope>
    <source>
        <strain evidence="8 9">DSM 22418</strain>
    </source>
</reference>
<evidence type="ECO:0000259" key="6">
    <source>
        <dbReference type="Pfam" id="PF02055"/>
    </source>
</evidence>
<name>A0A1X7J2G4_9SPHI</name>
<keyword evidence="5" id="KW-0472">Membrane</keyword>
<dbReference type="AlphaFoldDB" id="A0A1X7J2G4"/>
<dbReference type="InterPro" id="IPR013780">
    <property type="entry name" value="Glyco_hydro_b"/>
</dbReference>
<organism evidence="8 9">
    <name type="scientific">Sphingobacterium psychroaquaticum</name>
    <dbReference type="NCBI Taxonomy" id="561061"/>
    <lineage>
        <taxon>Bacteria</taxon>
        <taxon>Pseudomonadati</taxon>
        <taxon>Bacteroidota</taxon>
        <taxon>Sphingobacteriia</taxon>
        <taxon>Sphingobacteriales</taxon>
        <taxon>Sphingobacteriaceae</taxon>
        <taxon>Sphingobacterium</taxon>
    </lineage>
</organism>
<keyword evidence="3 4" id="KW-0378">Hydrolase</keyword>
<evidence type="ECO:0000256" key="5">
    <source>
        <dbReference type="SAM" id="Phobius"/>
    </source>
</evidence>
<dbReference type="GO" id="GO:0016020">
    <property type="term" value="C:membrane"/>
    <property type="evidence" value="ECO:0007669"/>
    <property type="project" value="GOC"/>
</dbReference>
<dbReference type="Pfam" id="PF02055">
    <property type="entry name" value="Glyco_hydro_30"/>
    <property type="match status" value="1"/>
</dbReference>
<dbReference type="InterPro" id="IPR033452">
    <property type="entry name" value="GH30_C"/>
</dbReference>
<feature type="domain" description="Glycosyl hydrolase family 30 beta sandwich" evidence="7">
    <location>
        <begin position="436"/>
        <end position="497"/>
    </location>
</feature>
<comment type="similarity">
    <text evidence="1 4">Belongs to the glycosyl hydrolase 30 family.</text>
</comment>
<keyword evidence="9" id="KW-1185">Reference proteome</keyword>
<keyword evidence="5" id="KW-1133">Transmembrane helix</keyword>
<evidence type="ECO:0000256" key="1">
    <source>
        <dbReference type="ARBA" id="ARBA00005382"/>
    </source>
</evidence>
<dbReference type="OrthoDB" id="9806701at2"/>
<evidence type="ECO:0000313" key="9">
    <source>
        <dbReference type="Proteomes" id="UP000192980"/>
    </source>
</evidence>
<dbReference type="InterPro" id="IPR001139">
    <property type="entry name" value="Glyco_hydro_30"/>
</dbReference>
<feature type="domain" description="Glycosyl hydrolase family 30 TIM-barrel" evidence="6">
    <location>
        <begin position="89"/>
        <end position="431"/>
    </location>
</feature>
<dbReference type="GO" id="GO:0006680">
    <property type="term" value="P:glucosylceramide catabolic process"/>
    <property type="evidence" value="ECO:0007669"/>
    <property type="project" value="TreeGrafter"/>
</dbReference>
<dbReference type="RefSeq" id="WP_085472203.1">
    <property type="nucleotide sequence ID" value="NZ_FXAU01000002.1"/>
</dbReference>
<gene>
    <name evidence="8" type="ORF">SAMN05660862_1348</name>
</gene>